<reference evidence="6" key="1">
    <citation type="submission" date="2013-06" db="EMBL/GenBank/DDBJ databases">
        <authorList>
            <person name="Weinstock G."/>
            <person name="Sodergren E."/>
            <person name="Clifton S."/>
            <person name="Fulton L."/>
            <person name="Fulton B."/>
            <person name="Courtney L."/>
            <person name="Fronick C."/>
            <person name="Harrison M."/>
            <person name="Strong C."/>
            <person name="Farmer C."/>
            <person name="Delahaunty K."/>
            <person name="Markovic C."/>
            <person name="Hall O."/>
            <person name="Minx P."/>
            <person name="Tomlinson C."/>
            <person name="Mitreva M."/>
            <person name="Nelson J."/>
            <person name="Hou S."/>
            <person name="Wollam A."/>
            <person name="Pepin K.H."/>
            <person name="Johnson M."/>
            <person name="Bhonagiri V."/>
            <person name="Nash W.E."/>
            <person name="Warren W."/>
            <person name="Chinwalla A."/>
            <person name="Mardis E.R."/>
            <person name="Wilson R.K."/>
        </authorList>
    </citation>
    <scope>NUCLEOTIDE SEQUENCE [LARGE SCALE GENOMIC DNA]</scope>
    <source>
        <strain evidence="6">ATCC 49176</strain>
    </source>
</reference>
<evidence type="ECO:0000256" key="3">
    <source>
        <dbReference type="ARBA" id="ARBA00022729"/>
    </source>
</evidence>
<keyword evidence="2" id="KW-0813">Transport</keyword>
<evidence type="ECO:0000256" key="5">
    <source>
        <dbReference type="SAM" id="SignalP"/>
    </source>
</evidence>
<evidence type="ECO:0000256" key="1">
    <source>
        <dbReference type="ARBA" id="ARBA00008520"/>
    </source>
</evidence>
<feature type="region of interest" description="Disordered" evidence="4">
    <location>
        <begin position="421"/>
        <end position="442"/>
    </location>
</feature>
<dbReference type="GeneID" id="84817384"/>
<keyword evidence="7" id="KW-1185">Reference proteome</keyword>
<dbReference type="STRING" id="592010.GCWU000182_001789"/>
<dbReference type="PANTHER" id="PTHR30061:SF50">
    <property type="entry name" value="MALTOSE_MALTODEXTRIN-BINDING PERIPLASMIC PROTEIN"/>
    <property type="match status" value="1"/>
</dbReference>
<name>W1Q1I4_ABIDE</name>
<dbReference type="OrthoDB" id="9782846at2"/>
<dbReference type="Proteomes" id="UP000019050">
    <property type="component" value="Unassembled WGS sequence"/>
</dbReference>
<evidence type="ECO:0000256" key="2">
    <source>
        <dbReference type="ARBA" id="ARBA00022448"/>
    </source>
</evidence>
<dbReference type="RefSeq" id="WP_023392406.1">
    <property type="nucleotide sequence ID" value="NZ_KI535341.1"/>
</dbReference>
<evidence type="ECO:0000313" key="6">
    <source>
        <dbReference type="EMBL" id="ESK64856.1"/>
    </source>
</evidence>
<dbReference type="EMBL" id="ACIN03000016">
    <property type="protein sequence ID" value="ESK64856.1"/>
    <property type="molecule type" value="Genomic_DNA"/>
</dbReference>
<dbReference type="eggNOG" id="COG1653">
    <property type="taxonomic scope" value="Bacteria"/>
</dbReference>
<proteinExistence type="inferred from homology"/>
<protein>
    <submittedName>
        <fullName evidence="6">ABC transporter, solute-binding protein</fullName>
    </submittedName>
</protein>
<feature type="signal peptide" evidence="5">
    <location>
        <begin position="1"/>
        <end position="29"/>
    </location>
</feature>
<dbReference type="HOGENOM" id="CLU_045363_0_0_9"/>
<dbReference type="Pfam" id="PF01547">
    <property type="entry name" value="SBP_bac_1"/>
    <property type="match status" value="1"/>
</dbReference>
<keyword evidence="3 5" id="KW-0732">Signal</keyword>
<dbReference type="PANTHER" id="PTHR30061">
    <property type="entry name" value="MALTOSE-BINDING PERIPLASMIC PROTEIN"/>
    <property type="match status" value="1"/>
</dbReference>
<dbReference type="GO" id="GO:0055052">
    <property type="term" value="C:ATP-binding cassette (ABC) transporter complex, substrate-binding subunit-containing"/>
    <property type="evidence" value="ECO:0007669"/>
    <property type="project" value="TreeGrafter"/>
</dbReference>
<evidence type="ECO:0000313" key="7">
    <source>
        <dbReference type="Proteomes" id="UP000019050"/>
    </source>
</evidence>
<evidence type="ECO:0000256" key="4">
    <source>
        <dbReference type="SAM" id="MobiDB-lite"/>
    </source>
</evidence>
<accession>W1Q1I4</accession>
<feature type="compositionally biased region" description="Basic and acidic residues" evidence="4">
    <location>
        <begin position="424"/>
        <end position="435"/>
    </location>
</feature>
<comment type="similarity">
    <text evidence="1">Belongs to the bacterial solute-binding protein 1 family.</text>
</comment>
<comment type="caution">
    <text evidence="6">The sequence shown here is derived from an EMBL/GenBank/DDBJ whole genome shotgun (WGS) entry which is preliminary data.</text>
</comment>
<organism evidence="6 7">
    <name type="scientific">Abiotrophia defectiva ATCC 49176</name>
    <dbReference type="NCBI Taxonomy" id="592010"/>
    <lineage>
        <taxon>Bacteria</taxon>
        <taxon>Bacillati</taxon>
        <taxon>Bacillota</taxon>
        <taxon>Bacilli</taxon>
        <taxon>Lactobacillales</taxon>
        <taxon>Aerococcaceae</taxon>
        <taxon>Abiotrophia</taxon>
    </lineage>
</organism>
<feature type="chain" id="PRO_5004808347" evidence="5">
    <location>
        <begin position="30"/>
        <end position="442"/>
    </location>
</feature>
<sequence length="442" mass="49822">MKKPLMKSLLVAFSALLATSVVPLSSAQANDTLGQKVQYDTKAPVNDGKDISIQYWTWNDGDPAIKLAESYQKLHPNVKIEVVNHPWDDYWTKLPLALQGSDGPAIFNIHNSQDKLLSSYLEAYDIPTEDLKADFTGVEPHVVDGKVNYLDIVMNTGNIYYNKKMWQAAGLTDKDIPKTWDEFRQVAKKLTIKEGDNLVQAGFNWNGSYAGLYQGLNYQKGTLLFKEDGTTPNYNNETTKENLKFLVDLYEVDGVGSKDFGTDDTQSFGNQQSAMVYKWGWFANELKTKYPDVEYGVFATPTFSTDQPFAYDRYNGESTPGINKNQSEEQRKVAQDFLKYLLANDQYSLEAAKAYASYPTKNSVQEDQSLKSDPVLSVIAPRIKKLIWPGPFPATMETSAKKAAEEVLYNGVDLDSALENAQRQMERDMRNESFKSLESAYQ</sequence>
<gene>
    <name evidence="6" type="ORF">GCWU000182_001789</name>
</gene>
<dbReference type="Gene3D" id="3.40.190.10">
    <property type="entry name" value="Periplasmic binding protein-like II"/>
    <property type="match status" value="1"/>
</dbReference>
<dbReference type="AlphaFoldDB" id="W1Q1I4"/>
<dbReference type="GO" id="GO:0042956">
    <property type="term" value="P:maltodextrin transmembrane transport"/>
    <property type="evidence" value="ECO:0007669"/>
    <property type="project" value="TreeGrafter"/>
</dbReference>
<dbReference type="GO" id="GO:1901982">
    <property type="term" value="F:maltose binding"/>
    <property type="evidence" value="ECO:0007669"/>
    <property type="project" value="TreeGrafter"/>
</dbReference>
<dbReference type="SUPFAM" id="SSF53850">
    <property type="entry name" value="Periplasmic binding protein-like II"/>
    <property type="match status" value="1"/>
</dbReference>
<dbReference type="InterPro" id="IPR006059">
    <property type="entry name" value="SBP"/>
</dbReference>
<dbReference type="GO" id="GO:0015768">
    <property type="term" value="P:maltose transport"/>
    <property type="evidence" value="ECO:0007669"/>
    <property type="project" value="TreeGrafter"/>
</dbReference>